<organism evidence="1">
    <name type="scientific">marine sediment metagenome</name>
    <dbReference type="NCBI Taxonomy" id="412755"/>
    <lineage>
        <taxon>unclassified sequences</taxon>
        <taxon>metagenomes</taxon>
        <taxon>ecological metagenomes</taxon>
    </lineage>
</organism>
<evidence type="ECO:0000313" key="1">
    <source>
        <dbReference type="EMBL" id="GAH53914.1"/>
    </source>
</evidence>
<dbReference type="EMBL" id="BARU01016899">
    <property type="protein sequence ID" value="GAH53914.1"/>
    <property type="molecule type" value="Genomic_DNA"/>
</dbReference>
<protein>
    <recommendedName>
        <fullName evidence="2">Endonuclease</fullName>
    </recommendedName>
</protein>
<evidence type="ECO:0008006" key="2">
    <source>
        <dbReference type="Google" id="ProtNLM"/>
    </source>
</evidence>
<dbReference type="AlphaFoldDB" id="X1HJB7"/>
<accession>X1HJB7</accession>
<comment type="caution">
    <text evidence="1">The sequence shown here is derived from an EMBL/GenBank/DDBJ whole genome shotgun (WGS) entry which is preliminary data.</text>
</comment>
<reference evidence="1" key="1">
    <citation type="journal article" date="2014" name="Front. Microbiol.">
        <title>High frequency of phylogenetically diverse reductive dehalogenase-homologous genes in deep subseafloor sedimentary metagenomes.</title>
        <authorList>
            <person name="Kawai M."/>
            <person name="Futagami T."/>
            <person name="Toyoda A."/>
            <person name="Takaki Y."/>
            <person name="Nishi S."/>
            <person name="Hori S."/>
            <person name="Arai W."/>
            <person name="Tsubouchi T."/>
            <person name="Morono Y."/>
            <person name="Uchiyama I."/>
            <person name="Ito T."/>
            <person name="Fujiyama A."/>
            <person name="Inagaki F."/>
            <person name="Takami H."/>
        </authorList>
    </citation>
    <scope>NUCLEOTIDE SEQUENCE</scope>
    <source>
        <strain evidence="1">Expedition CK06-06</strain>
    </source>
</reference>
<gene>
    <name evidence="1" type="ORF">S03H2_28057</name>
</gene>
<sequence length="229" mass="26380">MKSDSKTTEYDKIISFLFKKKYVTNENERELDFTKDEIVETAQQLNIVLRNPPDVVYTYRCRRALPADILSTGGWILVPKGKGRFSFCRTERSSFIEVQEGLAQIEILNAVPEIVEKYTSNDEQGLLSVIRYNRLIDIFTNIACFHLQSHIRTTIADEGQIEIDDLYAGIDDDGNEYILPVEAKSPDERDKLGWFQVANLVRYANQCFPKLKCRPIAAKPFERNLVCLM</sequence>
<feature type="non-terminal residue" evidence="1">
    <location>
        <position position="229"/>
    </location>
</feature>
<name>X1HJB7_9ZZZZ</name>
<proteinExistence type="predicted"/>